<dbReference type="EMBL" id="JBJYXY010000001">
    <property type="protein sequence ID" value="MFN2977293.1"/>
    <property type="molecule type" value="Genomic_DNA"/>
</dbReference>
<evidence type="ECO:0000313" key="2">
    <source>
        <dbReference type="EMBL" id="MFN2977293.1"/>
    </source>
</evidence>
<feature type="signal peptide" evidence="1">
    <location>
        <begin position="1"/>
        <end position="24"/>
    </location>
</feature>
<keyword evidence="3" id="KW-1185">Reference proteome</keyword>
<proteinExistence type="predicted"/>
<dbReference type="RefSeq" id="WP_263414539.1">
    <property type="nucleotide sequence ID" value="NZ_BAABBH010000001.1"/>
</dbReference>
<protein>
    <recommendedName>
        <fullName evidence="4">Glycine zipper domain-containing protein</fullName>
    </recommendedName>
</protein>
<organism evidence="2 3">
    <name type="scientific">Terriglobus aquaticus</name>
    <dbReference type="NCBI Taxonomy" id="940139"/>
    <lineage>
        <taxon>Bacteria</taxon>
        <taxon>Pseudomonadati</taxon>
        <taxon>Acidobacteriota</taxon>
        <taxon>Terriglobia</taxon>
        <taxon>Terriglobales</taxon>
        <taxon>Acidobacteriaceae</taxon>
        <taxon>Terriglobus</taxon>
    </lineage>
</organism>
<dbReference type="Proteomes" id="UP001634747">
    <property type="component" value="Unassembled WGS sequence"/>
</dbReference>
<evidence type="ECO:0000313" key="3">
    <source>
        <dbReference type="Proteomes" id="UP001634747"/>
    </source>
</evidence>
<feature type="chain" id="PRO_5045656770" description="Glycine zipper domain-containing protein" evidence="1">
    <location>
        <begin position="25"/>
        <end position="101"/>
    </location>
</feature>
<comment type="caution">
    <text evidence="2">The sequence shown here is derived from an EMBL/GenBank/DDBJ whole genome shotgun (WGS) entry which is preliminary data.</text>
</comment>
<name>A0ABW9KP35_9BACT</name>
<keyword evidence="1" id="KW-0732">Signal</keyword>
<sequence>MDRKRISATVALAAVLLSPLGAFGQAMSHARAKRLQEAHDRRHHHKAKIVGSSVAGGAVTGALVGGPVGAVVGAGVGAGGGIIANKIRKHHGIKHKMRHGY</sequence>
<reference evidence="2 3" key="1">
    <citation type="submission" date="2024-12" db="EMBL/GenBank/DDBJ databases">
        <authorList>
            <person name="Lee Y."/>
        </authorList>
    </citation>
    <scope>NUCLEOTIDE SEQUENCE [LARGE SCALE GENOMIC DNA]</scope>
    <source>
        <strain evidence="2 3">03SUJ4</strain>
    </source>
</reference>
<evidence type="ECO:0008006" key="4">
    <source>
        <dbReference type="Google" id="ProtNLM"/>
    </source>
</evidence>
<evidence type="ECO:0000256" key="1">
    <source>
        <dbReference type="SAM" id="SignalP"/>
    </source>
</evidence>
<accession>A0ABW9KP35</accession>
<gene>
    <name evidence="2" type="ORF">ACK2TP_16100</name>
</gene>